<name>A0ACC0BRT1_CATRO</name>
<evidence type="ECO:0000313" key="1">
    <source>
        <dbReference type="EMBL" id="KAI5675330.1"/>
    </source>
</evidence>
<comment type="caution">
    <text evidence="1">The sequence shown here is derived from an EMBL/GenBank/DDBJ whole genome shotgun (WGS) entry which is preliminary data.</text>
</comment>
<sequence length="350" mass="39180">MDLSINMEEKQVLFEERKGVAKVILNRPRQLNCLNHEMVYQILKAIQYYEKNPHIKLLILKGNGRAFCSGGDVKAVSTSSEQGHWSYGATYYRKLLTLSYIVSTYKKPVVSILDGIVMGGGAGLSMHTPFRIVTEKTIFAMPEGRLGNFPDCGASHFLSRLAGFFGEYLGLTGAYLDGTEMLACGLATHFVLSKDIGSMENALDRLTASGIVLLSNISKTISKFSHIADIKKDSAFTRMEVVNKCFSADTVEQILSSLEKEAEDNEEKWIIEAIKSMKSVSPTSLKLFLRLIREGRNQNLEKCLVSENRAFCHILRRTITSDFYKGSRARLMVKDGKPQMPVYTFNTLNL</sequence>
<gene>
    <name evidence="1" type="ORF">M9H77_06280</name>
</gene>
<reference evidence="2" key="1">
    <citation type="journal article" date="2023" name="Nat. Plants">
        <title>Single-cell RNA sequencing provides a high-resolution roadmap for understanding the multicellular compartmentation of specialized metabolism.</title>
        <authorList>
            <person name="Sun S."/>
            <person name="Shen X."/>
            <person name="Li Y."/>
            <person name="Li Y."/>
            <person name="Wang S."/>
            <person name="Li R."/>
            <person name="Zhang H."/>
            <person name="Shen G."/>
            <person name="Guo B."/>
            <person name="Wei J."/>
            <person name="Xu J."/>
            <person name="St-Pierre B."/>
            <person name="Chen S."/>
            <person name="Sun C."/>
        </authorList>
    </citation>
    <scope>NUCLEOTIDE SEQUENCE [LARGE SCALE GENOMIC DNA]</scope>
</reference>
<protein>
    <submittedName>
        <fullName evidence="1">Uncharacterized protein</fullName>
    </submittedName>
</protein>
<proteinExistence type="predicted"/>
<organism evidence="1 2">
    <name type="scientific">Catharanthus roseus</name>
    <name type="common">Madagascar periwinkle</name>
    <name type="synonym">Vinca rosea</name>
    <dbReference type="NCBI Taxonomy" id="4058"/>
    <lineage>
        <taxon>Eukaryota</taxon>
        <taxon>Viridiplantae</taxon>
        <taxon>Streptophyta</taxon>
        <taxon>Embryophyta</taxon>
        <taxon>Tracheophyta</taxon>
        <taxon>Spermatophyta</taxon>
        <taxon>Magnoliopsida</taxon>
        <taxon>eudicotyledons</taxon>
        <taxon>Gunneridae</taxon>
        <taxon>Pentapetalae</taxon>
        <taxon>asterids</taxon>
        <taxon>lamiids</taxon>
        <taxon>Gentianales</taxon>
        <taxon>Apocynaceae</taxon>
        <taxon>Rauvolfioideae</taxon>
        <taxon>Vinceae</taxon>
        <taxon>Catharanthinae</taxon>
        <taxon>Catharanthus</taxon>
    </lineage>
</organism>
<dbReference type="EMBL" id="CM044702">
    <property type="protein sequence ID" value="KAI5675330.1"/>
    <property type="molecule type" value="Genomic_DNA"/>
</dbReference>
<accession>A0ACC0BRT1</accession>
<keyword evidence="2" id="KW-1185">Reference proteome</keyword>
<dbReference type="Proteomes" id="UP001060085">
    <property type="component" value="Linkage Group LG02"/>
</dbReference>
<evidence type="ECO:0000313" key="2">
    <source>
        <dbReference type="Proteomes" id="UP001060085"/>
    </source>
</evidence>